<comment type="similarity">
    <text evidence="11">In the N-terminal section; belongs to the FAD-binding oxidoreductase type 6 family.</text>
</comment>
<keyword evidence="2" id="KW-0285">Flavoprotein</keyword>
<evidence type="ECO:0000256" key="11">
    <source>
        <dbReference type="ARBA" id="ARBA00061434"/>
    </source>
</evidence>
<keyword evidence="6" id="KW-0560">Oxidoreductase</keyword>
<organism evidence="14 15">
    <name type="scientific">Ferrimonas lipolytica</name>
    <dbReference type="NCBI Taxonomy" id="2724191"/>
    <lineage>
        <taxon>Bacteria</taxon>
        <taxon>Pseudomonadati</taxon>
        <taxon>Pseudomonadota</taxon>
        <taxon>Gammaproteobacteria</taxon>
        <taxon>Alteromonadales</taxon>
        <taxon>Ferrimonadaceae</taxon>
        <taxon>Ferrimonas</taxon>
    </lineage>
</organism>
<dbReference type="PANTHER" id="PTHR47354">
    <property type="entry name" value="NADH OXIDOREDUCTASE HCR"/>
    <property type="match status" value="1"/>
</dbReference>
<evidence type="ECO:0000256" key="10">
    <source>
        <dbReference type="ARBA" id="ARBA00034078"/>
    </source>
</evidence>
<dbReference type="Gene3D" id="3.40.50.80">
    <property type="entry name" value="Nucleotide-binding domain of ferredoxin-NADP reductase (FNR) module"/>
    <property type="match status" value="1"/>
</dbReference>
<dbReference type="InterPro" id="IPR008333">
    <property type="entry name" value="Cbr1-like_FAD-bd_dom"/>
</dbReference>
<comment type="cofactor">
    <cofactor evidence="1">
        <name>FAD</name>
        <dbReference type="ChEBI" id="CHEBI:57692"/>
    </cofactor>
</comment>
<keyword evidence="8" id="KW-0411">Iron-sulfur</keyword>
<dbReference type="Pfam" id="PF00175">
    <property type="entry name" value="NAD_binding_1"/>
    <property type="match status" value="1"/>
</dbReference>
<comment type="cofactor">
    <cofactor evidence="10">
        <name>[2Fe-2S] cluster</name>
        <dbReference type="ChEBI" id="CHEBI:190135"/>
    </cofactor>
</comment>
<evidence type="ECO:0000256" key="7">
    <source>
        <dbReference type="ARBA" id="ARBA00023004"/>
    </source>
</evidence>
<dbReference type="InterPro" id="IPR039261">
    <property type="entry name" value="FNR_nucleotide-bd"/>
</dbReference>
<evidence type="ECO:0000313" key="15">
    <source>
        <dbReference type="Proteomes" id="UP000501602"/>
    </source>
</evidence>
<feature type="domain" description="2Fe-2S ferredoxin-type" evidence="12">
    <location>
        <begin position="237"/>
        <end position="323"/>
    </location>
</feature>
<evidence type="ECO:0000256" key="6">
    <source>
        <dbReference type="ARBA" id="ARBA00023002"/>
    </source>
</evidence>
<dbReference type="Proteomes" id="UP000501602">
    <property type="component" value="Chromosome"/>
</dbReference>
<evidence type="ECO:0000256" key="1">
    <source>
        <dbReference type="ARBA" id="ARBA00001974"/>
    </source>
</evidence>
<reference evidence="14 15" key="1">
    <citation type="submission" date="2020-04" db="EMBL/GenBank/DDBJ databases">
        <title>Ferrimonas sp. S7 isolated from sea water.</title>
        <authorList>
            <person name="Bae S.S."/>
            <person name="Baek K."/>
        </authorList>
    </citation>
    <scope>NUCLEOTIDE SEQUENCE [LARGE SCALE GENOMIC DNA]</scope>
    <source>
        <strain evidence="14 15">S7</strain>
    </source>
</reference>
<evidence type="ECO:0000256" key="9">
    <source>
        <dbReference type="ARBA" id="ARBA00023075"/>
    </source>
</evidence>
<dbReference type="RefSeq" id="WP_168660387.1">
    <property type="nucleotide sequence ID" value="NZ_CP051180.1"/>
</dbReference>
<dbReference type="InterPro" id="IPR001709">
    <property type="entry name" value="Flavoprot_Pyr_Nucl_cyt_Rdtase"/>
</dbReference>
<proteinExistence type="inferred from homology"/>
<dbReference type="Pfam" id="PF00970">
    <property type="entry name" value="FAD_binding_6"/>
    <property type="match status" value="1"/>
</dbReference>
<accession>A0A6H1UFY4</accession>
<keyword evidence="9" id="KW-0830">Ubiquinone</keyword>
<evidence type="ECO:0000259" key="13">
    <source>
        <dbReference type="PROSITE" id="PS51384"/>
    </source>
</evidence>
<dbReference type="InterPro" id="IPR017938">
    <property type="entry name" value="Riboflavin_synthase-like_b-brl"/>
</dbReference>
<dbReference type="InterPro" id="IPR036010">
    <property type="entry name" value="2Fe-2S_ferredoxin-like_sf"/>
</dbReference>
<dbReference type="PRINTS" id="PR00371">
    <property type="entry name" value="FPNCR"/>
</dbReference>
<dbReference type="GO" id="GO:0051537">
    <property type="term" value="F:2 iron, 2 sulfur cluster binding"/>
    <property type="evidence" value="ECO:0007669"/>
    <property type="project" value="UniProtKB-KW"/>
</dbReference>
<dbReference type="SUPFAM" id="SSF52343">
    <property type="entry name" value="Ferredoxin reductase-like, C-terminal NADP-linked domain"/>
    <property type="match status" value="1"/>
</dbReference>
<dbReference type="Pfam" id="PF00111">
    <property type="entry name" value="Fer2"/>
    <property type="match status" value="1"/>
</dbReference>
<dbReference type="PANTHER" id="PTHR47354:SF6">
    <property type="entry name" value="NADH OXIDOREDUCTASE HCR"/>
    <property type="match status" value="1"/>
</dbReference>
<dbReference type="InterPro" id="IPR001433">
    <property type="entry name" value="OxRdtase_FAD/NAD-bd"/>
</dbReference>
<dbReference type="EMBL" id="CP051180">
    <property type="protein sequence ID" value="QIZ77126.1"/>
    <property type="molecule type" value="Genomic_DNA"/>
</dbReference>
<dbReference type="InterPro" id="IPR006058">
    <property type="entry name" value="2Fe2S_fd_BS"/>
</dbReference>
<dbReference type="PRINTS" id="PR00410">
    <property type="entry name" value="PHEHYDRXLASE"/>
</dbReference>
<keyword evidence="15" id="KW-1185">Reference proteome</keyword>
<dbReference type="KEGG" id="fes:HER31_09710"/>
<dbReference type="InterPro" id="IPR017927">
    <property type="entry name" value="FAD-bd_FR_type"/>
</dbReference>
<feature type="domain" description="FAD-binding FR-type" evidence="13">
    <location>
        <begin position="1"/>
        <end position="98"/>
    </location>
</feature>
<sequence>MQITCTAVQVETDTVTSFRFTADQTVDFIPGQFLTLVVPVEDRKSARAYSLSSIPTDNELQLTIKRVDGGRVSNHLLDNLKAGDSLEALAPAGEFHRDAAGGQPWLLLGAGCGVTPLYSMLRDRLSKQANADITVVFSARYDNERLFAGPLAELALKHPNLKLHWLISSESGRLTAERLAELAPDIADRAVMTCGPQAYMDAAVANAKTMGATNVHSEAFMAVNASLSSHEGEMATAEMSLSVDGIELPILPNQTVLESLEKGGIQVMAACRAGVCGTCKCKGEKGKFKSTSTMGLTPEEIEQGYFLACASTATTSMEVEVDD</sequence>
<dbReference type="InterPro" id="IPR050415">
    <property type="entry name" value="MRET"/>
</dbReference>
<evidence type="ECO:0000313" key="14">
    <source>
        <dbReference type="EMBL" id="QIZ77126.1"/>
    </source>
</evidence>
<dbReference type="SUPFAM" id="SSF54292">
    <property type="entry name" value="2Fe-2S ferredoxin-like"/>
    <property type="match status" value="1"/>
</dbReference>
<protein>
    <submittedName>
        <fullName evidence="14">Iron-sulfur cluster-binding domain-containing protein</fullName>
    </submittedName>
</protein>
<evidence type="ECO:0000259" key="12">
    <source>
        <dbReference type="PROSITE" id="PS51085"/>
    </source>
</evidence>
<dbReference type="PROSITE" id="PS00197">
    <property type="entry name" value="2FE2S_FER_1"/>
    <property type="match status" value="1"/>
</dbReference>
<dbReference type="GO" id="GO:0016491">
    <property type="term" value="F:oxidoreductase activity"/>
    <property type="evidence" value="ECO:0007669"/>
    <property type="project" value="UniProtKB-KW"/>
</dbReference>
<keyword evidence="3" id="KW-0001">2Fe-2S</keyword>
<evidence type="ECO:0000256" key="3">
    <source>
        <dbReference type="ARBA" id="ARBA00022714"/>
    </source>
</evidence>
<gene>
    <name evidence="14" type="ORF">HER31_09710</name>
</gene>
<keyword evidence="4" id="KW-0479">Metal-binding</keyword>
<evidence type="ECO:0000256" key="2">
    <source>
        <dbReference type="ARBA" id="ARBA00022630"/>
    </source>
</evidence>
<keyword evidence="7" id="KW-0408">Iron</keyword>
<name>A0A6H1UFY4_9GAMM</name>
<dbReference type="GO" id="GO:0046872">
    <property type="term" value="F:metal ion binding"/>
    <property type="evidence" value="ECO:0007669"/>
    <property type="project" value="UniProtKB-KW"/>
</dbReference>
<dbReference type="InterPro" id="IPR012675">
    <property type="entry name" value="Beta-grasp_dom_sf"/>
</dbReference>
<evidence type="ECO:0000256" key="4">
    <source>
        <dbReference type="ARBA" id="ARBA00022723"/>
    </source>
</evidence>
<dbReference type="CDD" id="cd00207">
    <property type="entry name" value="fer2"/>
    <property type="match status" value="1"/>
</dbReference>
<dbReference type="Gene3D" id="3.10.20.30">
    <property type="match status" value="1"/>
</dbReference>
<dbReference type="Gene3D" id="2.40.30.10">
    <property type="entry name" value="Translation factors"/>
    <property type="match status" value="1"/>
</dbReference>
<dbReference type="InterPro" id="IPR001041">
    <property type="entry name" value="2Fe-2S_ferredoxin-type"/>
</dbReference>
<keyword evidence="5" id="KW-0274">FAD</keyword>
<dbReference type="PROSITE" id="PS51384">
    <property type="entry name" value="FAD_FR"/>
    <property type="match status" value="1"/>
</dbReference>
<dbReference type="AlphaFoldDB" id="A0A6H1UFY4"/>
<evidence type="ECO:0000256" key="5">
    <source>
        <dbReference type="ARBA" id="ARBA00022827"/>
    </source>
</evidence>
<evidence type="ECO:0000256" key="8">
    <source>
        <dbReference type="ARBA" id="ARBA00023014"/>
    </source>
</evidence>
<dbReference type="PROSITE" id="PS51085">
    <property type="entry name" value="2FE2S_FER_2"/>
    <property type="match status" value="1"/>
</dbReference>
<dbReference type="SUPFAM" id="SSF63380">
    <property type="entry name" value="Riboflavin synthase domain-like"/>
    <property type="match status" value="1"/>
</dbReference>